<name>A0A2R4M2L7_9RHOB</name>
<dbReference type="Proteomes" id="UP000241447">
    <property type="component" value="Chromosome"/>
</dbReference>
<evidence type="ECO:0008006" key="3">
    <source>
        <dbReference type="Google" id="ProtNLM"/>
    </source>
</evidence>
<evidence type="ECO:0000313" key="1">
    <source>
        <dbReference type="EMBL" id="AVW91349.1"/>
    </source>
</evidence>
<reference evidence="1 2" key="1">
    <citation type="submission" date="2018-03" db="EMBL/GenBank/DDBJ databases">
        <title>The Complete Genome of Celeribacter baekdonensis strain LH4, a Thiosulfate-Oxidizing Alphaproteobacterium Isolated from Gulf of Mexico Continental Slope Sediments.</title>
        <authorList>
            <person name="Flood B.E."/>
            <person name="Bailey J.V."/>
            <person name="Leprich D."/>
        </authorList>
    </citation>
    <scope>NUCLEOTIDE SEQUENCE [LARGE SCALE GENOMIC DNA]</scope>
    <source>
        <strain evidence="1 2">LH4</strain>
    </source>
</reference>
<sequence>MSVKIKKGKGILFDAVPDSGQVMVKVAPHGRPLYIWPNRLGFPESLLPKIKKQSVPFLYPPQTPVEYKGGSWIVNMCADADEYRNALIGLDRAFGDKIPIFNHPRAVAMTRRDLSAKRLAGIPNLVVPKCVRFMADENNSFQRAFEANGFNYPVLVRPAKSQTGRDLVKIDNPFDWPKVYKTHWQGKSHFMTQYVDYSNTSGDFIKSRIVYVGERMFVRHVKRAENWRIHNQTASSKTTDEAWEASISEQLMSDPVFHNMLSEVPVRVKLDFFGLDIGVDLENRRAILFEANAAMSIFFATGADERSQARATRLQHPIVRALEEHFATPQNWRSGADIGEEPVERIFQS</sequence>
<proteinExistence type="predicted"/>
<organism evidence="1 2">
    <name type="scientific">Celeribacter baekdonensis</name>
    <dbReference type="NCBI Taxonomy" id="875171"/>
    <lineage>
        <taxon>Bacteria</taxon>
        <taxon>Pseudomonadati</taxon>
        <taxon>Pseudomonadota</taxon>
        <taxon>Alphaproteobacteria</taxon>
        <taxon>Rhodobacterales</taxon>
        <taxon>Roseobacteraceae</taxon>
        <taxon>Celeribacter</taxon>
    </lineage>
</organism>
<dbReference type="EMBL" id="CP028475">
    <property type="protein sequence ID" value="AVW91349.1"/>
    <property type="molecule type" value="Genomic_DNA"/>
</dbReference>
<dbReference type="KEGG" id="cbak:DA792_09865"/>
<dbReference type="OrthoDB" id="460582at2"/>
<accession>A0A2R4M2L7</accession>
<dbReference type="RefSeq" id="WP_107719795.1">
    <property type="nucleotide sequence ID" value="NZ_CP028475.1"/>
</dbReference>
<dbReference type="SUPFAM" id="SSF56059">
    <property type="entry name" value="Glutathione synthetase ATP-binding domain-like"/>
    <property type="match status" value="1"/>
</dbReference>
<protein>
    <recommendedName>
        <fullName evidence="3">ATP-grasp domain-containing protein</fullName>
    </recommendedName>
</protein>
<evidence type="ECO:0000313" key="2">
    <source>
        <dbReference type="Proteomes" id="UP000241447"/>
    </source>
</evidence>
<dbReference type="AlphaFoldDB" id="A0A2R4M2L7"/>
<gene>
    <name evidence="1" type="ORF">DA792_09865</name>
</gene>